<organism evidence="3 5">
    <name type="scientific">Pseudomonas prosekii</name>
    <dbReference type="NCBI Taxonomy" id="1148509"/>
    <lineage>
        <taxon>Bacteria</taxon>
        <taxon>Pseudomonadati</taxon>
        <taxon>Pseudomonadota</taxon>
        <taxon>Gammaproteobacteria</taxon>
        <taxon>Pseudomonadales</taxon>
        <taxon>Pseudomonadaceae</taxon>
        <taxon>Pseudomonas</taxon>
    </lineage>
</organism>
<evidence type="ECO:0000313" key="6">
    <source>
        <dbReference type="Proteomes" id="UP000282672"/>
    </source>
</evidence>
<dbReference type="GO" id="GO:0000160">
    <property type="term" value="P:phosphorelay signal transduction system"/>
    <property type="evidence" value="ECO:0007669"/>
    <property type="project" value="InterPro"/>
</dbReference>
<evidence type="ECO:0000313" key="4">
    <source>
        <dbReference type="EMBL" id="RLU13820.1"/>
    </source>
</evidence>
<evidence type="ECO:0000313" key="3">
    <source>
        <dbReference type="EMBL" id="RLU10312.1"/>
    </source>
</evidence>
<keyword evidence="5" id="KW-1185">Reference proteome</keyword>
<feature type="domain" description="Response regulatory" evidence="2">
    <location>
        <begin position="3"/>
        <end position="134"/>
    </location>
</feature>
<evidence type="ECO:0000259" key="2">
    <source>
        <dbReference type="PROSITE" id="PS50110"/>
    </source>
</evidence>
<dbReference type="InterPro" id="IPR001789">
    <property type="entry name" value="Sig_transdc_resp-reg_receiver"/>
</dbReference>
<gene>
    <name evidence="4" type="ORF">CS076_04450</name>
    <name evidence="3" type="ORF">CS078_09320</name>
</gene>
<sequence>MNKLLLVEDEIHKRDEINGCVKEVFDSLPDMADSVSSAVLKVKSQNYDLIILDMALSTFGESAADNKKGHDQAQGGIEVLRALKAYKKYTKILIVTQYPDFFIGGAKVKLKSSINIIREKYSQDVVGAILYTYKSKQTLQKITSILRSVREDIAD</sequence>
<dbReference type="Gene3D" id="3.40.50.2300">
    <property type="match status" value="1"/>
</dbReference>
<dbReference type="SUPFAM" id="SSF52172">
    <property type="entry name" value="CheY-like"/>
    <property type="match status" value="1"/>
</dbReference>
<dbReference type="AlphaFoldDB" id="A0A3L8CPW2"/>
<comment type="caution">
    <text evidence="3">The sequence shown here is derived from an EMBL/GenBank/DDBJ whole genome shotgun (WGS) entry which is preliminary data.</text>
</comment>
<keyword evidence="1" id="KW-0597">Phosphoprotein</keyword>
<dbReference type="Proteomes" id="UP000282140">
    <property type="component" value="Unassembled WGS sequence"/>
</dbReference>
<dbReference type="EMBL" id="PEGB01000003">
    <property type="protein sequence ID" value="RLU10312.1"/>
    <property type="molecule type" value="Genomic_DNA"/>
</dbReference>
<keyword evidence="3" id="KW-0808">Transferase</keyword>
<evidence type="ECO:0000313" key="5">
    <source>
        <dbReference type="Proteomes" id="UP000282140"/>
    </source>
</evidence>
<dbReference type="RefSeq" id="WP_121731283.1">
    <property type="nucleotide sequence ID" value="NZ_PEGA01000003.1"/>
</dbReference>
<evidence type="ECO:0000256" key="1">
    <source>
        <dbReference type="PROSITE-ProRule" id="PRU00169"/>
    </source>
</evidence>
<name>A0A3L8CPW2_9PSED</name>
<reference evidence="5 6" key="1">
    <citation type="journal article" date="2018" name="Front. Microbiol.">
        <title>Discovery of Phloeophagus Beetles as a Source of Pseudomonas Strains That Produce Potentially New Bioactive Substances and Description of Pseudomonas bohemica sp. nov.</title>
        <authorList>
            <person name="Saati-Santamaria Z."/>
            <person name="Lopez-Mondejar R."/>
            <person name="Jimenez-Gomez A."/>
            <person name="Diez-Mendez A."/>
            <person name="Vetrovsky T."/>
            <person name="Igual J.M."/>
            <person name="Velazquez E."/>
            <person name="Kolarik M."/>
            <person name="Rivas R."/>
            <person name="Garcia-Fraile P."/>
        </authorList>
    </citation>
    <scope>NUCLEOTIDE SEQUENCE [LARGE SCALE GENOMIC DNA]</scope>
    <source>
        <strain evidence="4 6">A2-NA12</strain>
        <strain evidence="3 5">A2-NA13</strain>
    </source>
</reference>
<proteinExistence type="predicted"/>
<keyword evidence="3" id="KW-0418">Kinase</keyword>
<accession>A0A3L8CPW2</accession>
<feature type="modified residue" description="4-aspartylphosphate" evidence="1">
    <location>
        <position position="53"/>
    </location>
</feature>
<dbReference type="Proteomes" id="UP000282672">
    <property type="component" value="Unassembled WGS sequence"/>
</dbReference>
<dbReference type="PROSITE" id="PS50110">
    <property type="entry name" value="RESPONSE_REGULATORY"/>
    <property type="match status" value="1"/>
</dbReference>
<dbReference type="InterPro" id="IPR011006">
    <property type="entry name" value="CheY-like_superfamily"/>
</dbReference>
<dbReference type="EMBL" id="PEGA01000003">
    <property type="protein sequence ID" value="RLU13820.1"/>
    <property type="molecule type" value="Genomic_DNA"/>
</dbReference>
<protein>
    <submittedName>
        <fullName evidence="3">Histidine kinase</fullName>
    </submittedName>
</protein>
<dbReference type="GO" id="GO:0016301">
    <property type="term" value="F:kinase activity"/>
    <property type="evidence" value="ECO:0007669"/>
    <property type="project" value="UniProtKB-KW"/>
</dbReference>